<comment type="caution">
    <text evidence="4">The sequence shown here is derived from an EMBL/GenBank/DDBJ whole genome shotgun (WGS) entry which is preliminary data.</text>
</comment>
<sequence length="758" mass="82169">MRPPSVRHVVDRQSSSQSSPSPPAPASLAPPNQRNSTAAIPDAQTVPPTDPQLLAAQTAPNPPATSAELPNLEPGQQMDDSFATIGQVDVAKEAEVLGSLVAPPQISPPLSTSATLPSTNPTSEPAGATGATKAANGIWAGLRTLLKMLAETDGVFGPVACAARVLLDVCDTFETAAQNQQDYEDLVAELTTLSQSVAQHFKANKSNAMSDCVSGIVKRTEDEAAEMKRQAERGTGRQLLTAKLDEVEMMRGYRRIQPLFRQLQINLSASTWSIANEILVNTRLDMLRSVDPADYDSSLATSISRRTCTEGTRTKILEDLAKWANDADGPGVYWVNGMAGTGKTTIAYTFSDLLKGRSLLAASFFYSAVVELVPASSVELLLAGPLQNMGDATLRSQVVVIDALDECNDQVGVEMLLDALFELTSRLPLMFFVTSRPESRIFSKMMDHAGSRTAVHLHDIEKSLVSADIELYLQEVLAPVSPNASQIKELVERSGVLFIYAAMLAQYILPGDGKVDPQKRLRLVLKMTPETVKGHGQIDALYTAVVKSALEDERMDEEREDAQTVLGIVLLAEESMEAQMIVMLGGIGDASRVKYALMRRFVGTFVQRHERLCPHVIARNFKPKPFEEQVFPFEFTTPDILASSTFTPAKITEIVTGFVGDFVGFAAHMDGGSDLSNPSHSPNDPLFFLHHANLDRIRDKCVQNLTGYDDYPVGAPPNVDTTWDLPTCGLDTALTVNDVMSTTGGRLCFLYTEYAASA</sequence>
<dbReference type="PROSITE" id="PS00498">
    <property type="entry name" value="TYROSINASE_2"/>
    <property type="match status" value="1"/>
</dbReference>
<dbReference type="Pfam" id="PF00264">
    <property type="entry name" value="Tyrosinase"/>
    <property type="match status" value="1"/>
</dbReference>
<feature type="compositionally biased region" description="Low complexity" evidence="2">
    <location>
        <begin position="108"/>
        <end position="130"/>
    </location>
</feature>
<dbReference type="PANTHER" id="PTHR10039">
    <property type="entry name" value="AMELOGENIN"/>
    <property type="match status" value="1"/>
</dbReference>
<dbReference type="AlphaFoldDB" id="M5C4K8"/>
<evidence type="ECO:0000256" key="2">
    <source>
        <dbReference type="SAM" id="MobiDB-lite"/>
    </source>
</evidence>
<dbReference type="Proteomes" id="UP000012065">
    <property type="component" value="Unassembled WGS sequence"/>
</dbReference>
<dbReference type="GO" id="GO:0016491">
    <property type="term" value="F:oxidoreductase activity"/>
    <property type="evidence" value="ECO:0007669"/>
    <property type="project" value="InterPro"/>
</dbReference>
<dbReference type="HOGENOM" id="CLU_439524_0_0_1"/>
<dbReference type="PANTHER" id="PTHR10039:SF16">
    <property type="entry name" value="GPI INOSITOL-DEACYLASE"/>
    <property type="match status" value="1"/>
</dbReference>
<keyword evidence="1" id="KW-0677">Repeat</keyword>
<feature type="region of interest" description="Disordered" evidence="2">
    <location>
        <begin position="102"/>
        <end position="130"/>
    </location>
</feature>
<evidence type="ECO:0000313" key="5">
    <source>
        <dbReference type="Proteomes" id="UP000012065"/>
    </source>
</evidence>
<dbReference type="SUPFAM" id="SSF52540">
    <property type="entry name" value="P-loop containing nucleoside triphosphate hydrolases"/>
    <property type="match status" value="1"/>
</dbReference>
<dbReference type="Gene3D" id="1.10.1280.10">
    <property type="entry name" value="Di-copper center containing domain from catechol oxidase"/>
    <property type="match status" value="1"/>
</dbReference>
<feature type="domain" description="Tyrosinase copper-binding" evidence="3">
    <location>
        <begin position="684"/>
        <end position="695"/>
    </location>
</feature>
<accession>M5C4K8</accession>
<dbReference type="EMBL" id="CAOJ01012402">
    <property type="protein sequence ID" value="CCO33975.1"/>
    <property type="molecule type" value="Genomic_DNA"/>
</dbReference>
<feature type="region of interest" description="Disordered" evidence="2">
    <location>
        <begin position="1"/>
        <end position="79"/>
    </location>
</feature>
<organism evidence="4 5">
    <name type="scientific">Thanatephorus cucumeris (strain AG1-IB / isolate 7/3/14)</name>
    <name type="common">Lettuce bottom rot fungus</name>
    <name type="synonym">Rhizoctonia solani</name>
    <dbReference type="NCBI Taxonomy" id="1108050"/>
    <lineage>
        <taxon>Eukaryota</taxon>
        <taxon>Fungi</taxon>
        <taxon>Dikarya</taxon>
        <taxon>Basidiomycota</taxon>
        <taxon>Agaricomycotina</taxon>
        <taxon>Agaricomycetes</taxon>
        <taxon>Cantharellales</taxon>
        <taxon>Ceratobasidiaceae</taxon>
        <taxon>Rhizoctonia</taxon>
        <taxon>Rhizoctonia solani AG-1</taxon>
    </lineage>
</organism>
<dbReference type="InterPro" id="IPR008922">
    <property type="entry name" value="Di-copper_centre_dom_sf"/>
</dbReference>
<reference evidence="4 5" key="1">
    <citation type="journal article" date="2013" name="J. Biotechnol.">
        <title>Establishment and interpretation of the genome sequence of the phytopathogenic fungus Rhizoctonia solani AG1-IB isolate 7/3/14.</title>
        <authorList>
            <person name="Wibberg D.W."/>
            <person name="Jelonek L.J."/>
            <person name="Rupp O.R."/>
            <person name="Hennig M.H."/>
            <person name="Eikmeyer F.E."/>
            <person name="Goesmann A.G."/>
            <person name="Hartmann A.H."/>
            <person name="Borriss R.B."/>
            <person name="Grosch R.G."/>
            <person name="Puehler A.P."/>
            <person name="Schlueter A.S."/>
        </authorList>
    </citation>
    <scope>NUCLEOTIDE SEQUENCE [LARGE SCALE GENOMIC DNA]</scope>
    <source>
        <strain evidence="5">AG1-IB / isolate 7/3/14</strain>
    </source>
</reference>
<evidence type="ECO:0000259" key="3">
    <source>
        <dbReference type="PROSITE" id="PS00498"/>
    </source>
</evidence>
<dbReference type="InterPro" id="IPR056884">
    <property type="entry name" value="NPHP3-like_N"/>
</dbReference>
<protein>
    <recommendedName>
        <fullName evidence="3">Tyrosinase copper-binding domain-containing protein</fullName>
    </recommendedName>
</protein>
<dbReference type="Pfam" id="PF24883">
    <property type="entry name" value="NPHP3_N"/>
    <property type="match status" value="2"/>
</dbReference>
<evidence type="ECO:0000256" key="1">
    <source>
        <dbReference type="ARBA" id="ARBA00022737"/>
    </source>
</evidence>
<dbReference type="InterPro" id="IPR002227">
    <property type="entry name" value="Tyrosinase_Cu-bd"/>
</dbReference>
<gene>
    <name evidence="4" type="ORF">BN14_08066</name>
</gene>
<dbReference type="SUPFAM" id="SSF48056">
    <property type="entry name" value="Di-copper centre-containing domain"/>
    <property type="match status" value="1"/>
</dbReference>
<proteinExistence type="predicted"/>
<evidence type="ECO:0000313" key="4">
    <source>
        <dbReference type="EMBL" id="CCO33975.1"/>
    </source>
</evidence>
<dbReference type="InterPro" id="IPR027417">
    <property type="entry name" value="P-loop_NTPase"/>
</dbReference>
<name>M5C4K8_THACB</name>